<feature type="transmembrane region" description="Helical" evidence="6">
    <location>
        <begin position="66"/>
        <end position="87"/>
    </location>
</feature>
<dbReference type="AlphaFoldDB" id="A0A345UFW5"/>
<feature type="transmembrane region" description="Helical" evidence="6">
    <location>
        <begin position="248"/>
        <end position="267"/>
    </location>
</feature>
<feature type="transmembrane region" description="Helical" evidence="6">
    <location>
        <begin position="35"/>
        <end position="54"/>
    </location>
</feature>
<feature type="transmembrane region" description="Helical" evidence="6">
    <location>
        <begin position="122"/>
        <end position="141"/>
    </location>
</feature>
<keyword evidence="4 6" id="KW-1133">Transmembrane helix</keyword>
<feature type="transmembrane region" description="Helical" evidence="6">
    <location>
        <begin position="273"/>
        <end position="289"/>
    </location>
</feature>
<comment type="subcellular location">
    <subcellularLocation>
        <location evidence="1">Cell membrane</location>
        <topology evidence="1">Multi-pass membrane protein</topology>
    </subcellularLocation>
</comment>
<evidence type="ECO:0000259" key="7">
    <source>
        <dbReference type="Pfam" id="PF00892"/>
    </source>
</evidence>
<feature type="domain" description="EamA" evidence="7">
    <location>
        <begin position="155"/>
        <end position="289"/>
    </location>
</feature>
<protein>
    <submittedName>
        <fullName evidence="8">Permease of the drug/metabolite transporter (DMT) superfamily</fullName>
    </submittedName>
</protein>
<name>A0A345UFW5_9BACT</name>
<keyword evidence="5 6" id="KW-0472">Membrane</keyword>
<dbReference type="OrthoDB" id="9805239at2"/>
<accession>A0A345UFW5</accession>
<dbReference type="SUPFAM" id="SSF103481">
    <property type="entry name" value="Multidrug resistance efflux transporter EmrE"/>
    <property type="match status" value="2"/>
</dbReference>
<dbReference type="GO" id="GO:0005886">
    <property type="term" value="C:plasma membrane"/>
    <property type="evidence" value="ECO:0007669"/>
    <property type="project" value="UniProtKB-SubCell"/>
</dbReference>
<dbReference type="InterPro" id="IPR050638">
    <property type="entry name" value="AA-Vitamin_Transporters"/>
</dbReference>
<dbReference type="PANTHER" id="PTHR32322:SF18">
    <property type="entry name" value="S-ADENOSYLMETHIONINE_S-ADENOSYLHOMOCYSTEINE TRANSPORTER"/>
    <property type="match status" value="1"/>
</dbReference>
<organism evidence="8 9">
    <name type="scientific">Cyclonatronum proteinivorum</name>
    <dbReference type="NCBI Taxonomy" id="1457365"/>
    <lineage>
        <taxon>Bacteria</taxon>
        <taxon>Pseudomonadati</taxon>
        <taxon>Balneolota</taxon>
        <taxon>Balneolia</taxon>
        <taxon>Balneolales</taxon>
        <taxon>Cyclonatronaceae</taxon>
        <taxon>Cyclonatronum</taxon>
    </lineage>
</organism>
<evidence type="ECO:0000313" key="9">
    <source>
        <dbReference type="Proteomes" id="UP000254808"/>
    </source>
</evidence>
<dbReference type="InterPro" id="IPR037185">
    <property type="entry name" value="EmrE-like"/>
</dbReference>
<feature type="domain" description="EamA" evidence="7">
    <location>
        <begin position="8"/>
        <end position="139"/>
    </location>
</feature>
<keyword evidence="2" id="KW-1003">Cell membrane</keyword>
<evidence type="ECO:0000256" key="2">
    <source>
        <dbReference type="ARBA" id="ARBA00022475"/>
    </source>
</evidence>
<dbReference type="Proteomes" id="UP000254808">
    <property type="component" value="Chromosome"/>
</dbReference>
<feature type="transmembrane region" description="Helical" evidence="6">
    <location>
        <begin position="185"/>
        <end position="205"/>
    </location>
</feature>
<feature type="transmembrane region" description="Helical" evidence="6">
    <location>
        <begin position="93"/>
        <end position="115"/>
    </location>
</feature>
<dbReference type="KEGG" id="cprv:CYPRO_0078"/>
<keyword evidence="9" id="KW-1185">Reference proteome</keyword>
<evidence type="ECO:0000256" key="5">
    <source>
        <dbReference type="ARBA" id="ARBA00023136"/>
    </source>
</evidence>
<gene>
    <name evidence="8" type="ORF">CYPRO_0078</name>
</gene>
<evidence type="ECO:0000256" key="1">
    <source>
        <dbReference type="ARBA" id="ARBA00004651"/>
    </source>
</evidence>
<proteinExistence type="predicted"/>
<reference evidence="8 9" key="1">
    <citation type="submission" date="2018-03" db="EMBL/GenBank/DDBJ databases">
        <title>Phenotypic and genomic properties of Cyclonatronum proteinivorum gen. nov., sp. nov., a haloalkaliphilic bacteroidete from soda lakes possessing Na+-translocating rhodopsin.</title>
        <authorList>
            <person name="Toshchakov S.V."/>
            <person name="Korzhenkov A."/>
            <person name="Samarov N.I."/>
            <person name="Kublanov I.V."/>
            <person name="Muntyan M.S."/>
            <person name="Sorokin D.Y."/>
        </authorList>
    </citation>
    <scope>NUCLEOTIDE SEQUENCE [LARGE SCALE GENOMIC DNA]</scope>
    <source>
        <strain evidence="8 9">Omega</strain>
    </source>
</reference>
<dbReference type="Gene3D" id="1.10.3730.20">
    <property type="match status" value="1"/>
</dbReference>
<feature type="transmembrane region" description="Helical" evidence="6">
    <location>
        <begin position="153"/>
        <end position="173"/>
    </location>
</feature>
<dbReference type="EMBL" id="CP027806">
    <property type="protein sequence ID" value="AXI99366.1"/>
    <property type="molecule type" value="Genomic_DNA"/>
</dbReference>
<dbReference type="PANTHER" id="PTHR32322">
    <property type="entry name" value="INNER MEMBRANE TRANSPORTER"/>
    <property type="match status" value="1"/>
</dbReference>
<evidence type="ECO:0000313" key="8">
    <source>
        <dbReference type="EMBL" id="AXI99366.1"/>
    </source>
</evidence>
<dbReference type="RefSeq" id="WP_114982610.1">
    <property type="nucleotide sequence ID" value="NZ_CP027806.1"/>
</dbReference>
<feature type="transmembrane region" description="Helical" evidence="6">
    <location>
        <begin position="217"/>
        <end position="236"/>
    </location>
</feature>
<evidence type="ECO:0000256" key="4">
    <source>
        <dbReference type="ARBA" id="ARBA00022989"/>
    </source>
</evidence>
<dbReference type="InterPro" id="IPR000620">
    <property type="entry name" value="EamA_dom"/>
</dbReference>
<dbReference type="Pfam" id="PF00892">
    <property type="entry name" value="EamA"/>
    <property type="match status" value="2"/>
</dbReference>
<evidence type="ECO:0000256" key="6">
    <source>
        <dbReference type="SAM" id="Phobius"/>
    </source>
</evidence>
<keyword evidence="3 6" id="KW-0812">Transmembrane</keyword>
<sequence length="300" mass="32705">MNRTLLTELSLLAVALIWALNFSVVKFSLVEIDPMSFNAFRFLLATLFMYFVLLRSGQKLVIHKGDWLKIIGLGLLGNLVYQSLFIVGINFTFAANAAVMLGTIPVWIAVVGRVFFGQELNWFTIAGVGAAFFGIFLIMEGSETGITLSSENIVGDLIILAAAFVFGLYTLFTKRMLGRYTPIQFTMLMMLTGGVALILAGLPWIVRLDFASVSAAAWGGTLYSGLLSIGMAYIIWNYGVSQVGPVRTATFQNLVPVLGLVFGVVLLKEPLLLWQYVGAAFIIAGIVLARTKPKPKIKTA</sequence>
<evidence type="ECO:0000256" key="3">
    <source>
        <dbReference type="ARBA" id="ARBA00022692"/>
    </source>
</evidence>